<dbReference type="Proteomes" id="UP000035680">
    <property type="component" value="Unassembled WGS sequence"/>
</dbReference>
<proteinExistence type="predicted"/>
<dbReference type="WBParaSite" id="SVE_0129700.1">
    <property type="protein sequence ID" value="SVE_0129700.1"/>
    <property type="gene ID" value="SVE_0129700"/>
</dbReference>
<sequence length="248" mass="28065">MYTRRIGISNTNNYKNKKEFTRVKVDILNTRGGLNLGNQTISEKSGVLILKEVDINSSGGTGFVIIGDKLIEAVSEVKHINNRTSSVSNFGILQLKKDFVIIGEYFNATLGRETVEKEKGRYIFNGERNKNISALIENAVKNKLITIDSFFPKRPGKQWTWSKPEGFSNNSFKRSQLKYEVLKAINCSGKSKQPALDRIDGYLLKHMAKSDKVLDFITHFFNLGWKTMKFPKSWGLTKVAPIFKKGSC</sequence>
<reference evidence="1" key="1">
    <citation type="submission" date="2014-07" db="EMBL/GenBank/DDBJ databases">
        <authorList>
            <person name="Martin A.A"/>
            <person name="De Silva N."/>
        </authorList>
    </citation>
    <scope>NUCLEOTIDE SEQUENCE</scope>
</reference>
<evidence type="ECO:0000313" key="1">
    <source>
        <dbReference type="Proteomes" id="UP000035680"/>
    </source>
</evidence>
<dbReference type="STRING" id="75913.A0A0K0EXP3"/>
<name>A0A0K0EXP3_STRVS</name>
<organism evidence="1 2">
    <name type="scientific">Strongyloides venezuelensis</name>
    <name type="common">Threadworm</name>
    <dbReference type="NCBI Taxonomy" id="75913"/>
    <lineage>
        <taxon>Eukaryota</taxon>
        <taxon>Metazoa</taxon>
        <taxon>Ecdysozoa</taxon>
        <taxon>Nematoda</taxon>
        <taxon>Chromadorea</taxon>
        <taxon>Rhabditida</taxon>
        <taxon>Tylenchina</taxon>
        <taxon>Panagrolaimomorpha</taxon>
        <taxon>Strongyloidoidea</taxon>
        <taxon>Strongyloididae</taxon>
        <taxon>Strongyloides</taxon>
    </lineage>
</organism>
<reference evidence="2" key="2">
    <citation type="submission" date="2015-08" db="UniProtKB">
        <authorList>
            <consortium name="WormBaseParasite"/>
        </authorList>
    </citation>
    <scope>IDENTIFICATION</scope>
</reference>
<protein>
    <submittedName>
        <fullName evidence="2">Beta_helix domain-containing protein</fullName>
    </submittedName>
</protein>
<keyword evidence="1" id="KW-1185">Reference proteome</keyword>
<evidence type="ECO:0000313" key="2">
    <source>
        <dbReference type="WBParaSite" id="SVE_0129700.1"/>
    </source>
</evidence>
<accession>A0A0K0EXP3</accession>
<dbReference type="AlphaFoldDB" id="A0A0K0EXP3"/>